<evidence type="ECO:0000259" key="1">
    <source>
        <dbReference type="PROSITE" id="PS50053"/>
    </source>
</evidence>
<evidence type="ECO:0000313" key="2">
    <source>
        <dbReference type="EMBL" id="CAK0738867.1"/>
    </source>
</evidence>
<accession>A0AAV1HTU4</accession>
<name>A0AAV1HTU4_9CHLO</name>
<reference evidence="2 3" key="1">
    <citation type="submission" date="2023-10" db="EMBL/GenBank/DDBJ databases">
        <authorList>
            <person name="Maclean D."/>
            <person name="Macfadyen A."/>
        </authorList>
    </citation>
    <scope>NUCLEOTIDE SEQUENCE [LARGE SCALE GENOMIC DNA]</scope>
</reference>
<protein>
    <recommendedName>
        <fullName evidence="1">Ubiquitin-like domain-containing protein</fullName>
    </recommendedName>
</protein>
<dbReference type="AlphaFoldDB" id="A0AAV1HTU4"/>
<dbReference type="PROSITE" id="PS50053">
    <property type="entry name" value="UBIQUITIN_2"/>
    <property type="match status" value="1"/>
</dbReference>
<evidence type="ECO:0000313" key="3">
    <source>
        <dbReference type="Proteomes" id="UP001314263"/>
    </source>
</evidence>
<dbReference type="InterPro" id="IPR000626">
    <property type="entry name" value="Ubiquitin-like_dom"/>
</dbReference>
<comment type="caution">
    <text evidence="2">The sequence shown here is derived from an EMBL/GenBank/DDBJ whole genome shotgun (WGS) entry which is preliminary data.</text>
</comment>
<gene>
    <name evidence="2" type="ORF">CVIRNUC_001104</name>
</gene>
<proteinExistence type="predicted"/>
<sequence length="105" mass="12251">MTVQIMVHIRPADRPGKRCFEIFDCEMDTGIRELKQMIENLGETSGRYRLPVEKQELVFQEERCENDKALRDYGISEEFIKQVAGFVVNPERPGKRFVEGVLVPY</sequence>
<dbReference type="InterPro" id="IPR029071">
    <property type="entry name" value="Ubiquitin-like_domsf"/>
</dbReference>
<dbReference type="Gene3D" id="3.10.20.90">
    <property type="entry name" value="Phosphatidylinositol 3-kinase Catalytic Subunit, Chain A, domain 1"/>
    <property type="match status" value="1"/>
</dbReference>
<dbReference type="EMBL" id="CAUYUE010000002">
    <property type="protein sequence ID" value="CAK0738867.1"/>
    <property type="molecule type" value="Genomic_DNA"/>
</dbReference>
<dbReference type="Proteomes" id="UP001314263">
    <property type="component" value="Unassembled WGS sequence"/>
</dbReference>
<dbReference type="CDD" id="cd17039">
    <property type="entry name" value="Ubl_ubiquitin_like"/>
    <property type="match status" value="1"/>
</dbReference>
<dbReference type="SUPFAM" id="SSF54236">
    <property type="entry name" value="Ubiquitin-like"/>
    <property type="match status" value="1"/>
</dbReference>
<organism evidence="2 3">
    <name type="scientific">Coccomyxa viridis</name>
    <dbReference type="NCBI Taxonomy" id="1274662"/>
    <lineage>
        <taxon>Eukaryota</taxon>
        <taxon>Viridiplantae</taxon>
        <taxon>Chlorophyta</taxon>
        <taxon>core chlorophytes</taxon>
        <taxon>Trebouxiophyceae</taxon>
        <taxon>Trebouxiophyceae incertae sedis</taxon>
        <taxon>Coccomyxaceae</taxon>
        <taxon>Coccomyxa</taxon>
    </lineage>
</organism>
<feature type="domain" description="Ubiquitin-like" evidence="1">
    <location>
        <begin position="3"/>
        <end position="78"/>
    </location>
</feature>
<keyword evidence="3" id="KW-1185">Reference proteome</keyword>